<evidence type="ECO:0000256" key="10">
    <source>
        <dbReference type="ARBA" id="ARBA00047957"/>
    </source>
</evidence>
<dbReference type="AlphaFoldDB" id="A0A1L9PU15"/>
<keyword evidence="14" id="KW-1185">Reference proteome</keyword>
<evidence type="ECO:0000256" key="5">
    <source>
        <dbReference type="ARBA" id="ARBA00022490"/>
    </source>
</evidence>
<comment type="function">
    <text evidence="11">Adenosyl-L-methionine (AdoMet)-dependent tRNA (uracil-O(2)-)-methyltransferase.</text>
</comment>
<evidence type="ECO:0000313" key="13">
    <source>
        <dbReference type="EMBL" id="OJJ04916.1"/>
    </source>
</evidence>
<dbReference type="GeneID" id="63722840"/>
<comment type="catalytic activity">
    <reaction evidence="10 11">
        <text>uridine(44) in tRNA(Ser) + S-adenosyl-L-methionine = 2'-O-methyluridine(44) in tRNA(Ser) + S-adenosyl-L-homocysteine + H(+)</text>
        <dbReference type="Rhea" id="RHEA:43100"/>
        <dbReference type="Rhea" id="RHEA-COMP:10339"/>
        <dbReference type="Rhea" id="RHEA-COMP:10340"/>
        <dbReference type="ChEBI" id="CHEBI:15378"/>
        <dbReference type="ChEBI" id="CHEBI:57856"/>
        <dbReference type="ChEBI" id="CHEBI:59789"/>
        <dbReference type="ChEBI" id="CHEBI:65315"/>
        <dbReference type="ChEBI" id="CHEBI:74478"/>
        <dbReference type="EC" id="2.1.1.211"/>
    </reaction>
</comment>
<evidence type="ECO:0000256" key="7">
    <source>
        <dbReference type="ARBA" id="ARBA00022679"/>
    </source>
</evidence>
<dbReference type="RefSeq" id="XP_040670678.1">
    <property type="nucleotide sequence ID" value="XM_040807329.1"/>
</dbReference>
<evidence type="ECO:0000313" key="14">
    <source>
        <dbReference type="Proteomes" id="UP000184073"/>
    </source>
</evidence>
<proteinExistence type="inferred from homology"/>
<dbReference type="InterPro" id="IPR011671">
    <property type="entry name" value="tRNA_uracil_MeTrfase"/>
</dbReference>
<keyword evidence="6 11" id="KW-0489">Methyltransferase</keyword>
<protein>
    <recommendedName>
        <fullName evidence="4 11">tRNA (uracil-O(2)-)-methyltransferase</fullName>
        <ecNumber evidence="3 11">2.1.1.211</ecNumber>
    </recommendedName>
</protein>
<evidence type="ECO:0000256" key="8">
    <source>
        <dbReference type="ARBA" id="ARBA00022691"/>
    </source>
</evidence>
<comment type="subcellular location">
    <subcellularLocation>
        <location evidence="1 11">Cytoplasm</location>
    </subcellularLocation>
</comment>
<feature type="compositionally biased region" description="Low complexity" evidence="12">
    <location>
        <begin position="187"/>
        <end position="201"/>
    </location>
</feature>
<keyword evidence="7 11" id="KW-0808">Transferase</keyword>
<dbReference type="Pfam" id="PF07757">
    <property type="entry name" value="AdoMet_MTase"/>
    <property type="match status" value="2"/>
</dbReference>
<keyword evidence="8 11" id="KW-0949">S-adenosyl-L-methionine</keyword>
<accession>A0A1L9PU15</accession>
<feature type="region of interest" description="Disordered" evidence="12">
    <location>
        <begin position="186"/>
        <end position="208"/>
    </location>
</feature>
<evidence type="ECO:0000256" key="6">
    <source>
        <dbReference type="ARBA" id="ARBA00022603"/>
    </source>
</evidence>
<evidence type="ECO:0000256" key="1">
    <source>
        <dbReference type="ARBA" id="ARBA00004496"/>
    </source>
</evidence>
<dbReference type="Proteomes" id="UP000184073">
    <property type="component" value="Unassembled WGS sequence"/>
</dbReference>
<dbReference type="EMBL" id="KV878132">
    <property type="protein sequence ID" value="OJJ04916.1"/>
    <property type="molecule type" value="Genomic_DNA"/>
</dbReference>
<reference evidence="14" key="1">
    <citation type="journal article" date="2017" name="Genome Biol.">
        <title>Comparative genomics reveals high biological diversity and specific adaptations in the industrially and medically important fungal genus Aspergillus.</title>
        <authorList>
            <person name="de Vries R.P."/>
            <person name="Riley R."/>
            <person name="Wiebenga A."/>
            <person name="Aguilar-Osorio G."/>
            <person name="Amillis S."/>
            <person name="Uchima C.A."/>
            <person name="Anderluh G."/>
            <person name="Asadollahi M."/>
            <person name="Askin M."/>
            <person name="Barry K."/>
            <person name="Battaglia E."/>
            <person name="Bayram O."/>
            <person name="Benocci T."/>
            <person name="Braus-Stromeyer S.A."/>
            <person name="Caldana C."/>
            <person name="Canovas D."/>
            <person name="Cerqueira G.C."/>
            <person name="Chen F."/>
            <person name="Chen W."/>
            <person name="Choi C."/>
            <person name="Clum A."/>
            <person name="Dos Santos R.A."/>
            <person name="Damasio A.R."/>
            <person name="Diallinas G."/>
            <person name="Emri T."/>
            <person name="Fekete E."/>
            <person name="Flipphi M."/>
            <person name="Freyberg S."/>
            <person name="Gallo A."/>
            <person name="Gournas C."/>
            <person name="Habgood R."/>
            <person name="Hainaut M."/>
            <person name="Harispe M.L."/>
            <person name="Henrissat B."/>
            <person name="Hilden K.S."/>
            <person name="Hope R."/>
            <person name="Hossain A."/>
            <person name="Karabika E."/>
            <person name="Karaffa L."/>
            <person name="Karanyi Z."/>
            <person name="Krasevec N."/>
            <person name="Kuo A."/>
            <person name="Kusch H."/>
            <person name="LaButti K."/>
            <person name="Lagendijk E.L."/>
            <person name="Lapidus A."/>
            <person name="Levasseur A."/>
            <person name="Lindquist E."/>
            <person name="Lipzen A."/>
            <person name="Logrieco A.F."/>
            <person name="MacCabe A."/>
            <person name="Maekelae M.R."/>
            <person name="Malavazi I."/>
            <person name="Melin P."/>
            <person name="Meyer V."/>
            <person name="Mielnichuk N."/>
            <person name="Miskei M."/>
            <person name="Molnar A.P."/>
            <person name="Mule G."/>
            <person name="Ngan C.Y."/>
            <person name="Orejas M."/>
            <person name="Orosz E."/>
            <person name="Ouedraogo J.P."/>
            <person name="Overkamp K.M."/>
            <person name="Park H.-S."/>
            <person name="Perrone G."/>
            <person name="Piumi F."/>
            <person name="Punt P.J."/>
            <person name="Ram A.F."/>
            <person name="Ramon A."/>
            <person name="Rauscher S."/>
            <person name="Record E."/>
            <person name="Riano-Pachon D.M."/>
            <person name="Robert V."/>
            <person name="Roehrig J."/>
            <person name="Ruller R."/>
            <person name="Salamov A."/>
            <person name="Salih N.S."/>
            <person name="Samson R.A."/>
            <person name="Sandor E."/>
            <person name="Sanguinetti M."/>
            <person name="Schuetze T."/>
            <person name="Sepcic K."/>
            <person name="Shelest E."/>
            <person name="Sherlock G."/>
            <person name="Sophianopoulou V."/>
            <person name="Squina F.M."/>
            <person name="Sun H."/>
            <person name="Susca A."/>
            <person name="Todd R.B."/>
            <person name="Tsang A."/>
            <person name="Unkles S.E."/>
            <person name="van de Wiele N."/>
            <person name="van Rossen-Uffink D."/>
            <person name="Oliveira J.V."/>
            <person name="Vesth T.C."/>
            <person name="Visser J."/>
            <person name="Yu J.-H."/>
            <person name="Zhou M."/>
            <person name="Andersen M.R."/>
            <person name="Archer D.B."/>
            <person name="Baker S.E."/>
            <person name="Benoit I."/>
            <person name="Brakhage A.A."/>
            <person name="Braus G.H."/>
            <person name="Fischer R."/>
            <person name="Frisvad J.C."/>
            <person name="Goldman G.H."/>
            <person name="Houbraken J."/>
            <person name="Oakley B."/>
            <person name="Pocsi I."/>
            <person name="Scazzocchio C."/>
            <person name="Seiboth B."/>
            <person name="vanKuyk P.A."/>
            <person name="Wortman J."/>
            <person name="Dyer P.S."/>
            <person name="Grigoriev I.V."/>
        </authorList>
    </citation>
    <scope>NUCLEOTIDE SEQUENCE [LARGE SCALE GENOMIC DNA]</scope>
    <source>
        <strain evidence="14">CBS 583.65</strain>
    </source>
</reference>
<evidence type="ECO:0000256" key="12">
    <source>
        <dbReference type="SAM" id="MobiDB-lite"/>
    </source>
</evidence>
<gene>
    <name evidence="13" type="ORF">ASPVEDRAFT_136794</name>
</gene>
<dbReference type="GO" id="GO:0005737">
    <property type="term" value="C:cytoplasm"/>
    <property type="evidence" value="ECO:0007669"/>
    <property type="project" value="UniProtKB-SubCell"/>
</dbReference>
<evidence type="ECO:0000256" key="4">
    <source>
        <dbReference type="ARBA" id="ARBA00017788"/>
    </source>
</evidence>
<evidence type="ECO:0000256" key="9">
    <source>
        <dbReference type="ARBA" id="ARBA00022694"/>
    </source>
</evidence>
<dbReference type="GO" id="GO:0141101">
    <property type="term" value="F:tRNA(Ser) (uridine(44)-2'-O-)-methyltransferase activity"/>
    <property type="evidence" value="ECO:0007669"/>
    <property type="project" value="UniProtKB-EC"/>
</dbReference>
<feature type="region of interest" description="Disordered" evidence="12">
    <location>
        <begin position="1"/>
        <end position="40"/>
    </location>
</feature>
<dbReference type="STRING" id="1036611.A0A1L9PU15"/>
<evidence type="ECO:0000256" key="2">
    <source>
        <dbReference type="ARBA" id="ARBA00009056"/>
    </source>
</evidence>
<feature type="region of interest" description="Disordered" evidence="12">
    <location>
        <begin position="497"/>
        <end position="519"/>
    </location>
</feature>
<feature type="region of interest" description="Disordered" evidence="12">
    <location>
        <begin position="420"/>
        <end position="442"/>
    </location>
</feature>
<comment type="similarity">
    <text evidence="2 11">Belongs to the TRM44 family.</text>
</comment>
<sequence length="653" mass="71503">MGRAKKSLRDLSRLSGRPLSETLSPSSVLDTSPDRQEGTWVTSPDLKEYGLPYPLEEIQSTTFFLIANPGLNSSVLFRADILADSDAETETSQQAVESFPARHVPGFELTRTVVRRLIPRNSQLDRPLEQTCHFYMSVSSPTAESEAGRKRFLVIYTPHVSSKEELPYYHPRLQSLALLYECENTFQPPGSESTSGESPQTNETEPGTGTNIMSIHFLPYPAESVHNRLERTLGNLLEVQIRVTRGRLLNAKAKSQTVQSIIAPIKDNVIPRHRVQDTYSRLKAKYAVDLCSRWVESTEPSKHVFEDLGVAAFLVELWRDMYGCVPADEQEQSSTSNVGGSTQARAKSQFPGFVDIACGNGVLVYILLKEGYPGWGFDARRRKTWSIFPADIQERLKEEIYIPEPFAVALSTRDDDRDQLLPVSASPVSSDSTTSPSPSPSLSTIHKNTFIISNHADELTIWTPLLAALLNPASPPPFLAIPCCSHALSAARYRYPAQTPSTPEKNNRKQEPSSAPGIETGDLAALRKLRLTEQNPHSASFGTSTYGALTDKLVAISTEAGFDVLKTLLRIPSTRNIGVLGSFSTKCSTGANGGTNTGADADEEGVEGEVRDRITSIVERECARDGGVYSAAKSWVDRAKGLRAGVGGNVHGH</sequence>
<dbReference type="OrthoDB" id="10047021at2759"/>
<dbReference type="GO" id="GO:0030488">
    <property type="term" value="P:tRNA methylation"/>
    <property type="evidence" value="ECO:0007669"/>
    <property type="project" value="UniProtKB-UniRule"/>
</dbReference>
<dbReference type="VEuPathDB" id="FungiDB:ASPVEDRAFT_136794"/>
<organism evidence="13 14">
    <name type="scientific">Aspergillus versicolor CBS 583.65</name>
    <dbReference type="NCBI Taxonomy" id="1036611"/>
    <lineage>
        <taxon>Eukaryota</taxon>
        <taxon>Fungi</taxon>
        <taxon>Dikarya</taxon>
        <taxon>Ascomycota</taxon>
        <taxon>Pezizomycotina</taxon>
        <taxon>Eurotiomycetes</taxon>
        <taxon>Eurotiomycetidae</taxon>
        <taxon>Eurotiales</taxon>
        <taxon>Aspergillaceae</taxon>
        <taxon>Aspergillus</taxon>
        <taxon>Aspergillus subgen. Nidulantes</taxon>
    </lineage>
</organism>
<dbReference type="PANTHER" id="PTHR21210:SF0">
    <property type="entry name" value="TRNA (URACIL-O(2)-)-METHYLTRANSFERASE-RELATED"/>
    <property type="match status" value="1"/>
</dbReference>
<feature type="compositionally biased region" description="Polar residues" evidence="12">
    <location>
        <begin position="21"/>
        <end position="30"/>
    </location>
</feature>
<keyword evidence="5 11" id="KW-0963">Cytoplasm</keyword>
<keyword evidence="9 11" id="KW-0819">tRNA processing</keyword>
<dbReference type="PANTHER" id="PTHR21210">
    <property type="entry name" value="TRNA (URACIL-O(2)-)-METHYLTRANSFERASE-RELATED"/>
    <property type="match status" value="1"/>
</dbReference>
<evidence type="ECO:0000256" key="3">
    <source>
        <dbReference type="ARBA" id="ARBA00012795"/>
    </source>
</evidence>
<dbReference type="EC" id="2.1.1.211" evidence="3 11"/>
<evidence type="ECO:0000256" key="11">
    <source>
        <dbReference type="RuleBase" id="RU368004"/>
    </source>
</evidence>
<name>A0A1L9PU15_ASPVE</name>